<dbReference type="AlphaFoldDB" id="B3DX83"/>
<sequence>MSSLHPIALSGVWSKIYLFFFPGKKDYRRKFFRWILRKELPCRRKSRDGLKGISIIF</sequence>
<keyword evidence="1" id="KW-1133">Transmembrane helix</keyword>
<feature type="transmembrane region" description="Helical" evidence="1">
    <location>
        <begin position="6"/>
        <end position="23"/>
    </location>
</feature>
<dbReference type="Proteomes" id="UP000009149">
    <property type="component" value="Chromosome"/>
</dbReference>
<dbReference type="STRING" id="481448.Minf_1738"/>
<dbReference type="KEGG" id="min:Minf_1738"/>
<evidence type="ECO:0000313" key="3">
    <source>
        <dbReference type="Proteomes" id="UP000009149"/>
    </source>
</evidence>
<gene>
    <name evidence="2" type="ordered locus">Minf_1738</name>
</gene>
<name>B3DX83_METI4</name>
<protein>
    <submittedName>
        <fullName evidence="2">Uncharacterized protein</fullName>
    </submittedName>
</protein>
<evidence type="ECO:0000256" key="1">
    <source>
        <dbReference type="SAM" id="Phobius"/>
    </source>
</evidence>
<dbReference type="EMBL" id="CP000975">
    <property type="protein sequence ID" value="ACD83792.1"/>
    <property type="molecule type" value="Genomic_DNA"/>
</dbReference>
<accession>B3DX83</accession>
<proteinExistence type="predicted"/>
<dbReference type="HOGENOM" id="CLU_2991531_0_0_0"/>
<evidence type="ECO:0000313" key="2">
    <source>
        <dbReference type="EMBL" id="ACD83792.1"/>
    </source>
</evidence>
<organism evidence="2 3">
    <name type="scientific">Methylacidiphilum infernorum (isolate V4)</name>
    <name type="common">Methylokorus infernorum (strain V4)</name>
    <dbReference type="NCBI Taxonomy" id="481448"/>
    <lineage>
        <taxon>Bacteria</taxon>
        <taxon>Pseudomonadati</taxon>
        <taxon>Verrucomicrobiota</taxon>
        <taxon>Methylacidiphilae</taxon>
        <taxon>Methylacidiphilales</taxon>
        <taxon>Methylacidiphilaceae</taxon>
        <taxon>Methylacidiphilum (ex Ratnadevi et al. 2023)</taxon>
    </lineage>
</organism>
<keyword evidence="1" id="KW-0472">Membrane</keyword>
<reference evidence="2 3" key="1">
    <citation type="journal article" date="2008" name="Biol. Direct">
        <title>Complete genome sequence of the extremely acidophilic methanotroph isolate V4, Methylacidiphilum infernorum, a representative of the bacterial phylum Verrucomicrobia.</title>
        <authorList>
            <person name="Hou S."/>
            <person name="Makarova K.S."/>
            <person name="Saw J.H."/>
            <person name="Senin P."/>
            <person name="Ly B.V."/>
            <person name="Zhou Z."/>
            <person name="Ren Y."/>
            <person name="Wang J."/>
            <person name="Galperin M.Y."/>
            <person name="Omelchenko M.V."/>
            <person name="Wolf Y.I."/>
            <person name="Yutin N."/>
            <person name="Koonin E.V."/>
            <person name="Stott M.B."/>
            <person name="Mountain B.W."/>
            <person name="Crowe M.A."/>
            <person name="Smirnova A.V."/>
            <person name="Dunfield P.F."/>
            <person name="Feng L."/>
            <person name="Wang L."/>
            <person name="Alam M."/>
        </authorList>
    </citation>
    <scope>NUCLEOTIDE SEQUENCE [LARGE SCALE GENOMIC DNA]</scope>
    <source>
        <strain evidence="3">Isolate V4</strain>
    </source>
</reference>
<keyword evidence="1" id="KW-0812">Transmembrane</keyword>